<dbReference type="PANTHER" id="PTHR35995">
    <property type="entry name" value="OS04G0690500 PROTEIN"/>
    <property type="match status" value="1"/>
</dbReference>
<name>A0ABD3KBF8_EUCGL</name>
<dbReference type="Pfam" id="PF05340">
    <property type="entry name" value="DUF740"/>
    <property type="match status" value="1"/>
</dbReference>
<gene>
    <name evidence="2" type="ORF">ACJRO7_026161</name>
</gene>
<evidence type="ECO:0000313" key="2">
    <source>
        <dbReference type="EMBL" id="KAL3737344.1"/>
    </source>
</evidence>
<dbReference type="Proteomes" id="UP001634007">
    <property type="component" value="Unassembled WGS sequence"/>
</dbReference>
<evidence type="ECO:0000313" key="3">
    <source>
        <dbReference type="Proteomes" id="UP001634007"/>
    </source>
</evidence>
<evidence type="ECO:0000256" key="1">
    <source>
        <dbReference type="SAM" id="MobiDB-lite"/>
    </source>
</evidence>
<dbReference type="AlphaFoldDB" id="A0ABD3KBF8"/>
<feature type="compositionally biased region" description="Polar residues" evidence="1">
    <location>
        <begin position="146"/>
        <end position="168"/>
    </location>
</feature>
<comment type="caution">
    <text evidence="2">The sequence shown here is derived from an EMBL/GenBank/DDBJ whole genome shotgun (WGS) entry which is preliminary data.</text>
</comment>
<dbReference type="PANTHER" id="PTHR35995:SF1">
    <property type="entry name" value="OS04G0690500 PROTEIN"/>
    <property type="match status" value="1"/>
</dbReference>
<keyword evidence="3" id="KW-1185">Reference proteome</keyword>
<reference evidence="2 3" key="1">
    <citation type="submission" date="2024-11" db="EMBL/GenBank/DDBJ databases">
        <title>Chromosome-level genome assembly of Eucalyptus globulus Labill. provides insights into its genome evolution.</title>
        <authorList>
            <person name="Li X."/>
        </authorList>
    </citation>
    <scope>NUCLEOTIDE SEQUENCE [LARGE SCALE GENOMIC DNA]</scope>
    <source>
        <strain evidence="2">CL2024</strain>
        <tissue evidence="2">Fresh tender leaves</tissue>
    </source>
</reference>
<sequence>MNDYREGNSTCCYFHPQEVIVGVCPLCLNERLLVLAAKQAHNNHQHHHLHPHSTRSSHGHRAQSQSNNPNKKPPVAGLPKIFAFGSFLNRLEFRHWKSGSISYEEASPSPEDSFISIKFEDNGLASWEKNTASKVSFDNCKAPWPHSTSKKSIPATTASRESSTNNKTVVEHAKPRASLRWRKRIGHLFQLMRWKRSSKSKGSVCHVGTKVEGVKVRSGWMRTLTKRRTKE</sequence>
<feature type="compositionally biased region" description="Basic residues" evidence="1">
    <location>
        <begin position="42"/>
        <end position="61"/>
    </location>
</feature>
<organism evidence="2 3">
    <name type="scientific">Eucalyptus globulus</name>
    <name type="common">Tasmanian blue gum</name>
    <dbReference type="NCBI Taxonomy" id="34317"/>
    <lineage>
        <taxon>Eukaryota</taxon>
        <taxon>Viridiplantae</taxon>
        <taxon>Streptophyta</taxon>
        <taxon>Embryophyta</taxon>
        <taxon>Tracheophyta</taxon>
        <taxon>Spermatophyta</taxon>
        <taxon>Magnoliopsida</taxon>
        <taxon>eudicotyledons</taxon>
        <taxon>Gunneridae</taxon>
        <taxon>Pentapetalae</taxon>
        <taxon>rosids</taxon>
        <taxon>malvids</taxon>
        <taxon>Myrtales</taxon>
        <taxon>Myrtaceae</taxon>
        <taxon>Myrtoideae</taxon>
        <taxon>Eucalypteae</taxon>
        <taxon>Eucalyptus</taxon>
    </lineage>
</organism>
<dbReference type="EMBL" id="JBJKBG010000006">
    <property type="protein sequence ID" value="KAL3737344.1"/>
    <property type="molecule type" value="Genomic_DNA"/>
</dbReference>
<feature type="region of interest" description="Disordered" evidence="1">
    <location>
        <begin position="143"/>
        <end position="173"/>
    </location>
</feature>
<accession>A0ABD3KBF8</accession>
<proteinExistence type="predicted"/>
<protein>
    <submittedName>
        <fullName evidence="2">Uncharacterized protein</fullName>
    </submittedName>
</protein>
<dbReference type="InterPro" id="IPR008004">
    <property type="entry name" value="OCTOPUS-like"/>
</dbReference>
<feature type="region of interest" description="Disordered" evidence="1">
    <location>
        <begin position="42"/>
        <end position="75"/>
    </location>
</feature>